<feature type="repeat" description="PPR" evidence="3">
    <location>
        <begin position="225"/>
        <end position="260"/>
    </location>
</feature>
<dbReference type="EMBL" id="JAAGAX010000004">
    <property type="protein sequence ID" value="KAF2317809.1"/>
    <property type="molecule type" value="Genomic_DNA"/>
</dbReference>
<evidence type="ECO:0008006" key="6">
    <source>
        <dbReference type="Google" id="ProtNLM"/>
    </source>
</evidence>
<comment type="similarity">
    <text evidence="1">Belongs to the PPR family. PCMP-H subfamily.</text>
</comment>
<dbReference type="Gene3D" id="1.25.40.10">
    <property type="entry name" value="Tetratricopeptide repeat domain"/>
    <property type="match status" value="3"/>
</dbReference>
<keyword evidence="2" id="KW-0677">Repeat</keyword>
<dbReference type="InterPro" id="IPR002885">
    <property type="entry name" value="PPR_rpt"/>
</dbReference>
<proteinExistence type="inferred from homology"/>
<gene>
    <name evidence="4" type="ORF">GH714_041124</name>
</gene>
<reference evidence="4 5" key="1">
    <citation type="journal article" date="2020" name="Mol. Plant">
        <title>The Chromosome-Based Rubber Tree Genome Provides New Insights into Spurge Genome Evolution and Rubber Biosynthesis.</title>
        <authorList>
            <person name="Liu J."/>
            <person name="Shi C."/>
            <person name="Shi C.C."/>
            <person name="Li W."/>
            <person name="Zhang Q.J."/>
            <person name="Zhang Y."/>
            <person name="Li K."/>
            <person name="Lu H.F."/>
            <person name="Shi C."/>
            <person name="Zhu S.T."/>
            <person name="Xiao Z.Y."/>
            <person name="Nan H."/>
            <person name="Yue Y."/>
            <person name="Zhu X.G."/>
            <person name="Wu Y."/>
            <person name="Hong X.N."/>
            <person name="Fan G.Y."/>
            <person name="Tong Y."/>
            <person name="Zhang D."/>
            <person name="Mao C.L."/>
            <person name="Liu Y.L."/>
            <person name="Hao S.J."/>
            <person name="Liu W.Q."/>
            <person name="Lv M.Q."/>
            <person name="Zhang H.B."/>
            <person name="Liu Y."/>
            <person name="Hu-Tang G.R."/>
            <person name="Wang J.P."/>
            <person name="Wang J.H."/>
            <person name="Sun Y.H."/>
            <person name="Ni S.B."/>
            <person name="Chen W.B."/>
            <person name="Zhang X.C."/>
            <person name="Jiao Y.N."/>
            <person name="Eichler E.E."/>
            <person name="Li G.H."/>
            <person name="Liu X."/>
            <person name="Gao L.Z."/>
        </authorList>
    </citation>
    <scope>NUCLEOTIDE SEQUENCE [LARGE SCALE GENOMIC DNA]</scope>
    <source>
        <strain evidence="5">cv. GT1</strain>
        <tissue evidence="4">Leaf</tissue>
    </source>
</reference>
<dbReference type="PROSITE" id="PS51257">
    <property type="entry name" value="PROKAR_LIPOPROTEIN"/>
    <property type="match status" value="1"/>
</dbReference>
<keyword evidence="5" id="KW-1185">Reference proteome</keyword>
<feature type="repeat" description="PPR" evidence="3">
    <location>
        <begin position="187"/>
        <end position="221"/>
    </location>
</feature>
<dbReference type="GO" id="GO:0003729">
    <property type="term" value="F:mRNA binding"/>
    <property type="evidence" value="ECO:0007669"/>
    <property type="project" value="UniProtKB-ARBA"/>
</dbReference>
<dbReference type="InterPro" id="IPR046960">
    <property type="entry name" value="PPR_At4g14850-like_plant"/>
</dbReference>
<accession>A0A6A6N115</accession>
<organism evidence="4 5">
    <name type="scientific">Hevea brasiliensis</name>
    <name type="common">Para rubber tree</name>
    <name type="synonym">Siphonia brasiliensis</name>
    <dbReference type="NCBI Taxonomy" id="3981"/>
    <lineage>
        <taxon>Eukaryota</taxon>
        <taxon>Viridiplantae</taxon>
        <taxon>Streptophyta</taxon>
        <taxon>Embryophyta</taxon>
        <taxon>Tracheophyta</taxon>
        <taxon>Spermatophyta</taxon>
        <taxon>Magnoliopsida</taxon>
        <taxon>eudicotyledons</taxon>
        <taxon>Gunneridae</taxon>
        <taxon>Pentapetalae</taxon>
        <taxon>rosids</taxon>
        <taxon>fabids</taxon>
        <taxon>Malpighiales</taxon>
        <taxon>Euphorbiaceae</taxon>
        <taxon>Crotonoideae</taxon>
        <taxon>Micrandreae</taxon>
        <taxon>Hevea</taxon>
    </lineage>
</organism>
<dbReference type="NCBIfam" id="TIGR00756">
    <property type="entry name" value="PPR"/>
    <property type="match status" value="3"/>
</dbReference>
<sequence length="404" mass="44795">MRVVAVEPNGFTYSFLLSGCARSGLLREGEQVHGRVLVKGYCSNVFVQTNLVNLYAMAGADFGVGYARRVFDDMGDRNVVSWNSMLAGYMRCGNVDEARRVFDEMMERNVVSWTTMIAGYARNALSACAELGDLRLGRRIHSYIKETLNGKNRSLLISLYNALIHMYASCGVIEEAYEVFRWMPQRSKVSWTTMISAFAKQGYGQEALAIFQLMQSLGAEGARPDEITFIEVLSACSHAGLVNEGRQFFIDMIQSWGIKPRMEHYGCMVDLLSRAGLLDEAHDLIENMPMKPDVAIWGALLGGCRIHKNAELASHVAPKLVAELDPDQAAGYLMLLANAYATAKRWQDVATVKQKMVEMGVKKPAGRSWVQINGVIHDFVAGDTAHKHASSISEMLGKISRQVC</sequence>
<evidence type="ECO:0000313" key="4">
    <source>
        <dbReference type="EMBL" id="KAF2317809.1"/>
    </source>
</evidence>
<dbReference type="PANTHER" id="PTHR47926">
    <property type="entry name" value="PENTATRICOPEPTIDE REPEAT-CONTAINING PROTEIN"/>
    <property type="match status" value="1"/>
</dbReference>
<evidence type="ECO:0000256" key="2">
    <source>
        <dbReference type="ARBA" id="ARBA00022737"/>
    </source>
</evidence>
<dbReference type="InterPro" id="IPR046848">
    <property type="entry name" value="E_motif"/>
</dbReference>
<evidence type="ECO:0000256" key="1">
    <source>
        <dbReference type="ARBA" id="ARBA00006643"/>
    </source>
</evidence>
<dbReference type="GO" id="GO:0009451">
    <property type="term" value="P:RNA modification"/>
    <property type="evidence" value="ECO:0007669"/>
    <property type="project" value="InterPro"/>
</dbReference>
<feature type="repeat" description="PPR" evidence="3">
    <location>
        <begin position="9"/>
        <end position="43"/>
    </location>
</feature>
<comment type="caution">
    <text evidence="4">The sequence shown here is derived from an EMBL/GenBank/DDBJ whole genome shotgun (WGS) entry which is preliminary data.</text>
</comment>
<dbReference type="FunFam" id="1.25.40.10:FF:000690">
    <property type="entry name" value="Pentatricopeptide repeat-containing protein"/>
    <property type="match status" value="1"/>
</dbReference>
<dbReference type="Proteomes" id="UP000467840">
    <property type="component" value="Chromosome 6"/>
</dbReference>
<protein>
    <recommendedName>
        <fullName evidence="6">Pentatricopeptide repeat-containing protein</fullName>
    </recommendedName>
</protein>
<dbReference type="Pfam" id="PF13041">
    <property type="entry name" value="PPR_2"/>
    <property type="match status" value="1"/>
</dbReference>
<dbReference type="PROSITE" id="PS51375">
    <property type="entry name" value="PPR"/>
    <property type="match status" value="5"/>
</dbReference>
<name>A0A6A6N115_HEVBR</name>
<feature type="repeat" description="PPR" evidence="3">
    <location>
        <begin position="156"/>
        <end position="186"/>
    </location>
</feature>
<dbReference type="AlphaFoldDB" id="A0A6A6N115"/>
<dbReference type="Pfam" id="PF20431">
    <property type="entry name" value="E_motif"/>
    <property type="match status" value="1"/>
</dbReference>
<dbReference type="InterPro" id="IPR011990">
    <property type="entry name" value="TPR-like_helical_dom_sf"/>
</dbReference>
<feature type="repeat" description="PPR" evidence="3">
    <location>
        <begin position="78"/>
        <end position="112"/>
    </location>
</feature>
<dbReference type="Pfam" id="PF01535">
    <property type="entry name" value="PPR"/>
    <property type="match status" value="5"/>
</dbReference>
<evidence type="ECO:0000313" key="5">
    <source>
        <dbReference type="Proteomes" id="UP000467840"/>
    </source>
</evidence>
<dbReference type="PANTHER" id="PTHR47926:SF526">
    <property type="entry name" value="PENTACOTRIPEPTIDE-REPEAT REGION OF PRORP DOMAIN-CONTAINING PROTEIN"/>
    <property type="match status" value="1"/>
</dbReference>
<evidence type="ECO:0000256" key="3">
    <source>
        <dbReference type="PROSITE-ProRule" id="PRU00708"/>
    </source>
</evidence>